<dbReference type="EMBL" id="CAJPDQ010000014">
    <property type="protein sequence ID" value="CAF9919331.1"/>
    <property type="molecule type" value="Genomic_DNA"/>
</dbReference>
<keyword evidence="2" id="KW-0732">Signal</keyword>
<comment type="caution">
    <text evidence="3">The sequence shown here is derived from an EMBL/GenBank/DDBJ whole genome shotgun (WGS) entry which is preliminary data.</text>
</comment>
<name>A0A8H3F4U5_9LECA</name>
<dbReference type="InterPro" id="IPR021054">
    <property type="entry name" value="Cell_wall_mannoprotein_1"/>
</dbReference>
<feature type="chain" id="PRO_5034240591" evidence="2">
    <location>
        <begin position="20"/>
        <end position="284"/>
    </location>
</feature>
<feature type="signal peptide" evidence="2">
    <location>
        <begin position="1"/>
        <end position="19"/>
    </location>
</feature>
<feature type="region of interest" description="Disordered" evidence="1">
    <location>
        <begin position="238"/>
        <end position="284"/>
    </location>
</feature>
<organism evidence="3 4">
    <name type="scientific">Gomphillus americanus</name>
    <dbReference type="NCBI Taxonomy" id="1940652"/>
    <lineage>
        <taxon>Eukaryota</taxon>
        <taxon>Fungi</taxon>
        <taxon>Dikarya</taxon>
        <taxon>Ascomycota</taxon>
        <taxon>Pezizomycotina</taxon>
        <taxon>Lecanoromycetes</taxon>
        <taxon>OSLEUM clade</taxon>
        <taxon>Ostropomycetidae</taxon>
        <taxon>Ostropales</taxon>
        <taxon>Graphidaceae</taxon>
        <taxon>Gomphilloideae</taxon>
        <taxon>Gomphillus</taxon>
    </lineage>
</organism>
<dbReference type="Gene3D" id="1.20.1280.140">
    <property type="match status" value="1"/>
</dbReference>
<dbReference type="Pfam" id="PF12296">
    <property type="entry name" value="HsbA"/>
    <property type="match status" value="1"/>
</dbReference>
<dbReference type="AlphaFoldDB" id="A0A8H3F4U5"/>
<dbReference type="Proteomes" id="UP000664169">
    <property type="component" value="Unassembled WGS sequence"/>
</dbReference>
<accession>A0A8H3F4U5</accession>
<dbReference type="PANTHER" id="PTHR38123">
    <property type="entry name" value="CELL WALL SERINE-THREONINE-RICH GALACTOMANNOPROTEIN MP1 (AFU_ORTHOLOGUE AFUA_4G03240)"/>
    <property type="match status" value="1"/>
</dbReference>
<sequence>MHFISVFLTLFLAFTGILAAPVDSAPLFAPEEVKNGTIRPKAENVIAQFQFIDTQIANFNQSLNKFHSRHVFQAPFRLFLLTQAVSWVKYAEKRAIRACKQAPNLTRKESDRVVEQLMILEPHIRSVMNNIVAHKHDFDTAILNSGSITHIIAKRLRFASRRSDDIVKALTAKLVPEYAKLAPIATAGMKKDYDRVVELFENSKSEFEMPDVTNIYDMTNERFKQAGRSIGKWFKKIGHHHSHKHDHGSSQGNMTKDSKDLHEGGSSTQLSHRDLGNSTMNSVE</sequence>
<evidence type="ECO:0000256" key="2">
    <source>
        <dbReference type="SAM" id="SignalP"/>
    </source>
</evidence>
<keyword evidence="4" id="KW-1185">Reference proteome</keyword>
<dbReference type="OrthoDB" id="3485059at2759"/>
<proteinExistence type="predicted"/>
<evidence type="ECO:0000313" key="4">
    <source>
        <dbReference type="Proteomes" id="UP000664169"/>
    </source>
</evidence>
<evidence type="ECO:0000256" key="1">
    <source>
        <dbReference type="SAM" id="MobiDB-lite"/>
    </source>
</evidence>
<evidence type="ECO:0000313" key="3">
    <source>
        <dbReference type="EMBL" id="CAF9919331.1"/>
    </source>
</evidence>
<dbReference type="GO" id="GO:0005576">
    <property type="term" value="C:extracellular region"/>
    <property type="evidence" value="ECO:0007669"/>
    <property type="project" value="TreeGrafter"/>
</dbReference>
<protein>
    <submittedName>
        <fullName evidence="3">Uncharacterized protein</fullName>
    </submittedName>
</protein>
<feature type="compositionally biased region" description="Polar residues" evidence="1">
    <location>
        <begin position="265"/>
        <end position="284"/>
    </location>
</feature>
<gene>
    <name evidence="3" type="ORF">GOMPHAMPRED_001749</name>
</gene>
<dbReference type="PANTHER" id="PTHR38123:SF6">
    <property type="entry name" value="CELL WALL SERINE-THREONINE-RICH GALACTOMANNOPROTEIN MP1 (AFU_ORTHOLOGUE AFUA_4G03240)"/>
    <property type="match status" value="1"/>
</dbReference>
<reference evidence="3" key="1">
    <citation type="submission" date="2021-03" db="EMBL/GenBank/DDBJ databases">
        <authorList>
            <person name="Tagirdzhanova G."/>
        </authorList>
    </citation>
    <scope>NUCLEOTIDE SEQUENCE</scope>
</reference>